<protein>
    <recommendedName>
        <fullName evidence="3">Response regulatory domain-containing protein</fullName>
    </recommendedName>
</protein>
<keyword evidence="1 2" id="KW-0597">Phosphoprotein</keyword>
<name>A0A1G2J9D0_9BACT</name>
<evidence type="ECO:0000256" key="1">
    <source>
        <dbReference type="ARBA" id="ARBA00022553"/>
    </source>
</evidence>
<dbReference type="InterPro" id="IPR050595">
    <property type="entry name" value="Bact_response_regulator"/>
</dbReference>
<dbReference type="EMBL" id="MHPP01000032">
    <property type="protein sequence ID" value="OGZ83573.1"/>
    <property type="molecule type" value="Genomic_DNA"/>
</dbReference>
<dbReference type="SMART" id="SM00448">
    <property type="entry name" value="REC"/>
    <property type="match status" value="1"/>
</dbReference>
<dbReference type="PROSITE" id="PS50110">
    <property type="entry name" value="RESPONSE_REGULATORY"/>
    <property type="match status" value="1"/>
</dbReference>
<evidence type="ECO:0000313" key="4">
    <source>
        <dbReference type="EMBL" id="OGZ83573.1"/>
    </source>
</evidence>
<feature type="domain" description="Response regulatory" evidence="3">
    <location>
        <begin position="5"/>
        <end position="123"/>
    </location>
</feature>
<feature type="modified residue" description="4-aspartylphosphate" evidence="2">
    <location>
        <position position="55"/>
    </location>
</feature>
<dbReference type="SUPFAM" id="SSF52172">
    <property type="entry name" value="CheY-like"/>
    <property type="match status" value="1"/>
</dbReference>
<reference evidence="4 5" key="1">
    <citation type="journal article" date="2016" name="Nat. Commun.">
        <title>Thousands of microbial genomes shed light on interconnected biogeochemical processes in an aquifer system.</title>
        <authorList>
            <person name="Anantharaman K."/>
            <person name="Brown C.T."/>
            <person name="Hug L.A."/>
            <person name="Sharon I."/>
            <person name="Castelle C.J."/>
            <person name="Probst A.J."/>
            <person name="Thomas B.C."/>
            <person name="Singh A."/>
            <person name="Wilkins M.J."/>
            <person name="Karaoz U."/>
            <person name="Brodie E.L."/>
            <person name="Williams K.H."/>
            <person name="Hubbard S.S."/>
            <person name="Banfield J.F."/>
        </authorList>
    </citation>
    <scope>NUCLEOTIDE SEQUENCE [LARGE SCALE GENOMIC DNA]</scope>
</reference>
<gene>
    <name evidence="4" type="ORF">A2401_03640</name>
</gene>
<dbReference type="AlphaFoldDB" id="A0A1G2J9D0"/>
<dbReference type="PANTHER" id="PTHR44591:SF3">
    <property type="entry name" value="RESPONSE REGULATORY DOMAIN-CONTAINING PROTEIN"/>
    <property type="match status" value="1"/>
</dbReference>
<dbReference type="Proteomes" id="UP000177751">
    <property type="component" value="Unassembled WGS sequence"/>
</dbReference>
<dbReference type="Pfam" id="PF00072">
    <property type="entry name" value="Response_reg"/>
    <property type="match status" value="1"/>
</dbReference>
<sequence length="126" mass="14224">METKKVLVVEDDLNFLSILQQAFEQEEEIKLFLAKDGQEGLDAAIKEKPDLILLDILMPIMNGIEVAKKLQESSIKTRIIFLTNVSDVDTINKAVEAVKFGVEYIIKSDVHVAQIVARVKEKLEIK</sequence>
<organism evidence="4 5">
    <name type="scientific">Candidatus Staskawiczbacteria bacterium RIFOXYC1_FULL_38_18</name>
    <dbReference type="NCBI Taxonomy" id="1802229"/>
    <lineage>
        <taxon>Bacteria</taxon>
        <taxon>Candidatus Staskawicziibacteriota</taxon>
    </lineage>
</organism>
<proteinExistence type="predicted"/>
<dbReference type="GO" id="GO:0000160">
    <property type="term" value="P:phosphorelay signal transduction system"/>
    <property type="evidence" value="ECO:0007669"/>
    <property type="project" value="InterPro"/>
</dbReference>
<evidence type="ECO:0000313" key="5">
    <source>
        <dbReference type="Proteomes" id="UP000177751"/>
    </source>
</evidence>
<accession>A0A1G2J9D0</accession>
<dbReference type="InterPro" id="IPR011006">
    <property type="entry name" value="CheY-like_superfamily"/>
</dbReference>
<evidence type="ECO:0000256" key="2">
    <source>
        <dbReference type="PROSITE-ProRule" id="PRU00169"/>
    </source>
</evidence>
<dbReference type="STRING" id="1802229.A2401_03640"/>
<dbReference type="PANTHER" id="PTHR44591">
    <property type="entry name" value="STRESS RESPONSE REGULATOR PROTEIN 1"/>
    <property type="match status" value="1"/>
</dbReference>
<dbReference type="InterPro" id="IPR001789">
    <property type="entry name" value="Sig_transdc_resp-reg_receiver"/>
</dbReference>
<comment type="caution">
    <text evidence="4">The sequence shown here is derived from an EMBL/GenBank/DDBJ whole genome shotgun (WGS) entry which is preliminary data.</text>
</comment>
<evidence type="ECO:0000259" key="3">
    <source>
        <dbReference type="PROSITE" id="PS50110"/>
    </source>
</evidence>
<dbReference type="Gene3D" id="3.40.50.2300">
    <property type="match status" value="1"/>
</dbReference>